<dbReference type="InterPro" id="IPR001461">
    <property type="entry name" value="Aspartic_peptidase_A1"/>
</dbReference>
<dbReference type="SUPFAM" id="SSF50630">
    <property type="entry name" value="Acid proteases"/>
    <property type="match status" value="1"/>
</dbReference>
<dbReference type="Proteomes" id="UP000235728">
    <property type="component" value="Unassembled WGS sequence"/>
</dbReference>
<dbReference type="Pfam" id="PF00026">
    <property type="entry name" value="Asp"/>
    <property type="match status" value="1"/>
</dbReference>
<accession>A0A2N6NP98</accession>
<dbReference type="PROSITE" id="PS00141">
    <property type="entry name" value="ASP_PROTEASE"/>
    <property type="match status" value="1"/>
</dbReference>
<evidence type="ECO:0000256" key="2">
    <source>
        <dbReference type="ARBA" id="ARBA00022750"/>
    </source>
</evidence>
<dbReference type="GO" id="GO:0006508">
    <property type="term" value="P:proteolysis"/>
    <property type="evidence" value="ECO:0007669"/>
    <property type="project" value="UniProtKB-KW"/>
</dbReference>
<sequence>MHFYRAGLPLLGVLSLSAQAAPQSEDLTAQRPGIIQMSLKAPELSTKSKRQADIDLTYASNRKYDIEFSLGTPGQKIVGTFDTGSLYIWVREKAEASVNTNVTGGRSYFNKESSSTLKYTGESKTAGYGGVANSSFQMDLYRDSLDIKNASFGIIKNAPKTLDDFNSIFGFGMPDKPSSEEKGQFVPTMTLLADQGLIGRRLFSLEIGDSGVLIGGVNRKKFWGRLGKQKMTVHPYHGKSTAEDGSKSTLSRSKQGIPALLDTGSPLNTFPPSVFQEILKKFPDAKPLEKYPVYRVNCSLRDVNASIDLAFGKTTIMMPYSNLIVPANKQGDLCILGIRESEGDVFMRSAYIVMDQDNSEVYLANAATCGSNPIAVNKDVSAISSLTGQCRPPIVDKNLLPWKEPGNNPENCVNAVSEDVCGTAEFCRIFPGAFGSEFETEDECLAAHQVPLDMIEDADEGNDQCSMQNQTSLVSKGV</sequence>
<feature type="disulfide bond" evidence="3">
    <location>
        <begin position="298"/>
        <end position="334"/>
    </location>
</feature>
<dbReference type="InterPro" id="IPR001969">
    <property type="entry name" value="Aspartic_peptidase_AS"/>
</dbReference>
<keyword evidence="2 4" id="KW-0064">Aspartyl protease</keyword>
<reference evidence="8 9" key="1">
    <citation type="journal article" date="2016" name="Appl. Microbiol. Biotechnol.">
        <title>Characterization of T-DNA insertion mutants with decreased virulence in the entomopathogenic fungus Beauveria bassiana JEF-007.</title>
        <authorList>
            <person name="Kim S."/>
            <person name="Lee S.J."/>
            <person name="Nai Y.S."/>
            <person name="Yu J.S."/>
            <person name="Lee M.R."/>
            <person name="Yang Y.T."/>
            <person name="Kim J.S."/>
        </authorList>
    </citation>
    <scope>NUCLEOTIDE SEQUENCE [LARGE SCALE GENOMIC DNA]</scope>
    <source>
        <strain evidence="8 9">JEF-007</strain>
    </source>
</reference>
<name>A0A2N6NP98_BEABA</name>
<feature type="domain" description="Peptidase A1" evidence="7">
    <location>
        <begin position="64"/>
        <end position="364"/>
    </location>
</feature>
<comment type="similarity">
    <text evidence="1 4">Belongs to the peptidase A1 family.</text>
</comment>
<evidence type="ECO:0000256" key="3">
    <source>
        <dbReference type="PIRSR" id="PIRSR601461-2"/>
    </source>
</evidence>
<evidence type="ECO:0000256" key="4">
    <source>
        <dbReference type="RuleBase" id="RU000454"/>
    </source>
</evidence>
<feature type="region of interest" description="Disordered" evidence="5">
    <location>
        <begin position="234"/>
        <end position="253"/>
    </location>
</feature>
<protein>
    <submittedName>
        <fullName evidence="8">Barrierpepsin</fullName>
    </submittedName>
</protein>
<dbReference type="Gene3D" id="2.40.70.10">
    <property type="entry name" value="Acid Proteases"/>
    <property type="match status" value="2"/>
</dbReference>
<evidence type="ECO:0000256" key="1">
    <source>
        <dbReference type="ARBA" id="ARBA00007447"/>
    </source>
</evidence>
<proteinExistence type="inferred from homology"/>
<evidence type="ECO:0000313" key="9">
    <source>
        <dbReference type="Proteomes" id="UP000235728"/>
    </source>
</evidence>
<comment type="caution">
    <text evidence="8">The sequence shown here is derived from an EMBL/GenBank/DDBJ whole genome shotgun (WGS) entry which is preliminary data.</text>
</comment>
<evidence type="ECO:0000313" key="8">
    <source>
        <dbReference type="EMBL" id="PMB69101.1"/>
    </source>
</evidence>
<evidence type="ECO:0000256" key="6">
    <source>
        <dbReference type="SAM" id="SignalP"/>
    </source>
</evidence>
<dbReference type="AlphaFoldDB" id="A0A2N6NP98"/>
<organism evidence="8 9">
    <name type="scientific">Beauveria bassiana</name>
    <name type="common">White muscardine disease fungus</name>
    <name type="synonym">Tritirachium shiotae</name>
    <dbReference type="NCBI Taxonomy" id="176275"/>
    <lineage>
        <taxon>Eukaryota</taxon>
        <taxon>Fungi</taxon>
        <taxon>Dikarya</taxon>
        <taxon>Ascomycota</taxon>
        <taxon>Pezizomycotina</taxon>
        <taxon>Sordariomycetes</taxon>
        <taxon>Hypocreomycetidae</taxon>
        <taxon>Hypocreales</taxon>
        <taxon>Cordycipitaceae</taxon>
        <taxon>Beauveria</taxon>
    </lineage>
</organism>
<feature type="chain" id="PRO_5014704804" evidence="6">
    <location>
        <begin position="21"/>
        <end position="478"/>
    </location>
</feature>
<dbReference type="PANTHER" id="PTHR47966">
    <property type="entry name" value="BETA-SITE APP-CLEAVING ENZYME, ISOFORM A-RELATED"/>
    <property type="match status" value="1"/>
</dbReference>
<dbReference type="PANTHER" id="PTHR47966:SF65">
    <property type="entry name" value="ASPARTIC-TYPE ENDOPEPTIDASE"/>
    <property type="match status" value="1"/>
</dbReference>
<dbReference type="GO" id="GO:0004190">
    <property type="term" value="F:aspartic-type endopeptidase activity"/>
    <property type="evidence" value="ECO:0007669"/>
    <property type="project" value="UniProtKB-KW"/>
</dbReference>
<dbReference type="InterPro" id="IPR021109">
    <property type="entry name" value="Peptidase_aspartic_dom_sf"/>
</dbReference>
<keyword evidence="4" id="KW-0645">Protease</keyword>
<dbReference type="InterPro" id="IPR033121">
    <property type="entry name" value="PEPTIDASE_A1"/>
</dbReference>
<dbReference type="EMBL" id="MRVG01000005">
    <property type="protein sequence ID" value="PMB69101.1"/>
    <property type="molecule type" value="Genomic_DNA"/>
</dbReference>
<keyword evidence="4" id="KW-0378">Hydrolase</keyword>
<dbReference type="PROSITE" id="PS51767">
    <property type="entry name" value="PEPTIDASE_A1"/>
    <property type="match status" value="1"/>
</dbReference>
<feature type="signal peptide" evidence="6">
    <location>
        <begin position="1"/>
        <end position="20"/>
    </location>
</feature>
<dbReference type="PRINTS" id="PR00792">
    <property type="entry name" value="PEPSIN"/>
</dbReference>
<evidence type="ECO:0000256" key="5">
    <source>
        <dbReference type="SAM" id="MobiDB-lite"/>
    </source>
</evidence>
<keyword evidence="6" id="KW-0732">Signal</keyword>
<keyword evidence="3" id="KW-1015">Disulfide bond</keyword>
<gene>
    <name evidence="8" type="primary">BAR1</name>
    <name evidence="8" type="ORF">BM221_005687</name>
</gene>
<evidence type="ECO:0000259" key="7">
    <source>
        <dbReference type="PROSITE" id="PS51767"/>
    </source>
</evidence>